<evidence type="ECO:0000313" key="11">
    <source>
        <dbReference type="EMBL" id="ABE31366.1"/>
    </source>
</evidence>
<dbReference type="SUPFAM" id="SSF56672">
    <property type="entry name" value="DNA/RNA polymerases"/>
    <property type="match status" value="1"/>
</dbReference>
<dbReference type="KEGG" id="bxb:DR64_3749"/>
<dbReference type="InterPro" id="IPR051083">
    <property type="entry name" value="GrpII_Intron_Splice-Mob/Def"/>
</dbReference>
<dbReference type="RefSeq" id="WP_011488948.1">
    <property type="nucleotide sequence ID" value="NC_007951.1"/>
</dbReference>
<dbReference type="Proteomes" id="UP000001817">
    <property type="component" value="Chromosome 1"/>
</dbReference>
<dbReference type="EMBL" id="CP000270">
    <property type="protein sequence ID" value="ABE31366.1"/>
    <property type="molecule type" value="Genomic_DNA"/>
</dbReference>
<dbReference type="eggNOG" id="COG3344">
    <property type="taxonomic scope" value="Bacteria"/>
</dbReference>
<evidence type="ECO:0000256" key="8">
    <source>
        <dbReference type="ARBA" id="ARBA00034120"/>
    </source>
</evidence>
<dbReference type="InterPro" id="IPR013597">
    <property type="entry name" value="Mat_intron_G2"/>
</dbReference>
<dbReference type="InterPro" id="IPR030931">
    <property type="entry name" value="Group_II_RT_mat"/>
</dbReference>
<evidence type="ECO:0000256" key="1">
    <source>
        <dbReference type="ARBA" id="ARBA00012493"/>
    </source>
</evidence>
<evidence type="ECO:0000256" key="2">
    <source>
        <dbReference type="ARBA" id="ARBA00022679"/>
    </source>
</evidence>
<dbReference type="CDD" id="cd01651">
    <property type="entry name" value="RT_G2_intron"/>
    <property type="match status" value="1"/>
</dbReference>
<keyword evidence="2" id="KW-0808">Transferase</keyword>
<dbReference type="InterPro" id="IPR000477">
    <property type="entry name" value="RT_dom"/>
</dbReference>
<dbReference type="InterPro" id="IPR000123">
    <property type="entry name" value="Reverse_transcriptase_msDNA"/>
</dbReference>
<name>Q13X23_PARXL</name>
<protein>
    <recommendedName>
        <fullName evidence="1">RNA-directed DNA polymerase</fullName>
        <ecNumber evidence="1">2.7.7.49</ecNumber>
    </recommendedName>
</protein>
<evidence type="ECO:0000256" key="5">
    <source>
        <dbReference type="ARBA" id="ARBA00022842"/>
    </source>
</evidence>
<keyword evidence="3" id="KW-0548">Nucleotidyltransferase</keyword>
<evidence type="ECO:0000256" key="3">
    <source>
        <dbReference type="ARBA" id="ARBA00022695"/>
    </source>
</evidence>
<dbReference type="GO" id="GO:0051607">
    <property type="term" value="P:defense response to virus"/>
    <property type="evidence" value="ECO:0007669"/>
    <property type="project" value="UniProtKB-KW"/>
</dbReference>
<reference evidence="11 12" key="1">
    <citation type="journal article" date="2006" name="Proc. Natl. Acad. Sci. U.S.A.">
        <title>Burkholderia xenovorans LB400 harbors a multi-replicon, 9.73-Mbp genome shaped for versatility.</title>
        <authorList>
            <person name="Chain P.S."/>
            <person name="Denef V.J."/>
            <person name="Konstantinidis K.T."/>
            <person name="Vergez L.M."/>
            <person name="Agullo L."/>
            <person name="Reyes V.L."/>
            <person name="Hauser L."/>
            <person name="Cordova M."/>
            <person name="Gomez L."/>
            <person name="Gonzalez M."/>
            <person name="Land M."/>
            <person name="Lao V."/>
            <person name="Larimer F."/>
            <person name="LiPuma J.J."/>
            <person name="Mahenthiralingam E."/>
            <person name="Malfatti S.A."/>
            <person name="Marx C.J."/>
            <person name="Parnell J.J."/>
            <person name="Ramette A."/>
            <person name="Richardson P."/>
            <person name="Seeger M."/>
            <person name="Smith D."/>
            <person name="Spilker T."/>
            <person name="Sul W.J."/>
            <person name="Tsoi T.V."/>
            <person name="Ulrich L.E."/>
            <person name="Zhulin I.B."/>
            <person name="Tiedje J.M."/>
        </authorList>
    </citation>
    <scope>NUCLEOTIDE SEQUENCE [LARGE SCALE GENOMIC DNA]</scope>
    <source>
        <strain evidence="11 12">LB400</strain>
    </source>
</reference>
<organism evidence="11 12">
    <name type="scientific">Paraburkholderia xenovorans (strain LB400)</name>
    <dbReference type="NCBI Taxonomy" id="266265"/>
    <lineage>
        <taxon>Bacteria</taxon>
        <taxon>Pseudomonadati</taxon>
        <taxon>Pseudomonadota</taxon>
        <taxon>Betaproteobacteria</taxon>
        <taxon>Burkholderiales</taxon>
        <taxon>Burkholderiaceae</taxon>
        <taxon>Paraburkholderia</taxon>
    </lineage>
</organism>
<evidence type="ECO:0000256" key="6">
    <source>
        <dbReference type="ARBA" id="ARBA00022918"/>
    </source>
</evidence>
<keyword evidence="5" id="KW-0460">Magnesium</keyword>
<dbReference type="PRINTS" id="PR00866">
    <property type="entry name" value="RNADNAPOLMS"/>
</dbReference>
<comment type="similarity">
    <text evidence="8">Belongs to the bacterial reverse transcriptase family.</text>
</comment>
<dbReference type="PANTHER" id="PTHR34047:SF8">
    <property type="entry name" value="PROTEIN YKFC"/>
    <property type="match status" value="1"/>
</dbReference>
<evidence type="ECO:0000313" key="12">
    <source>
        <dbReference type="Proteomes" id="UP000001817"/>
    </source>
</evidence>
<feature type="domain" description="Reverse transcriptase" evidence="10">
    <location>
        <begin position="92"/>
        <end position="317"/>
    </location>
</feature>
<dbReference type="KEGG" id="bxe:Bxe_A1589"/>
<accession>Q13X23</accession>
<dbReference type="GO" id="GO:0046872">
    <property type="term" value="F:metal ion binding"/>
    <property type="evidence" value="ECO:0007669"/>
    <property type="project" value="UniProtKB-KW"/>
</dbReference>
<gene>
    <name evidence="11" type="ORF">Bxe_A1589</name>
</gene>
<dbReference type="Pfam" id="PF00078">
    <property type="entry name" value="RVT_1"/>
    <property type="match status" value="1"/>
</dbReference>
<evidence type="ECO:0000256" key="7">
    <source>
        <dbReference type="ARBA" id="ARBA00023118"/>
    </source>
</evidence>
<keyword evidence="12" id="KW-1185">Reference proteome</keyword>
<dbReference type="Pfam" id="PF08388">
    <property type="entry name" value="GIIM"/>
    <property type="match status" value="1"/>
</dbReference>
<proteinExistence type="inferred from homology"/>
<comment type="catalytic activity">
    <reaction evidence="9">
        <text>DNA(n) + a 2'-deoxyribonucleoside 5'-triphosphate = DNA(n+1) + diphosphate</text>
        <dbReference type="Rhea" id="RHEA:22508"/>
        <dbReference type="Rhea" id="RHEA-COMP:17339"/>
        <dbReference type="Rhea" id="RHEA-COMP:17340"/>
        <dbReference type="ChEBI" id="CHEBI:33019"/>
        <dbReference type="ChEBI" id="CHEBI:61560"/>
        <dbReference type="ChEBI" id="CHEBI:173112"/>
        <dbReference type="EC" id="2.7.7.49"/>
    </reaction>
</comment>
<sequence>MSMRQAMRQMPVQTGRAGVTRGEAAPMPVSDEACCPRHESGDAGSALLAAALTRENLKRAFKRVRANKGAAGVDGLDIGQTARHLVTAWPVIREQLLKGTYRPDPVRRVTIPKPDGGERELGIPTVTDRLIQQALLQVLQPILDPTFSEHSYGFRPGRRAHDAVLAAQSYVQSGRRIVVDVDLEKFFDRVNHDILIDRLKRRIDDAGVIRLVRTYLNSGIMDDGVVQQRDQGTPQGGPLSPLLANVLLDEVDKELERRGHCFARYADDANVYVRSRRAGERVMALLRRLYGRLRLKVNETKSAVASVFGRKFLGYSLWVAAGGMVKRKVAAKPLLAFKHRIRELTRRSGGRSMKEVVERLRSYVQGWKAYFRLAQTPKVWRELEEWMRHRLRAIQLKHWRRGPAIYRELRGLGAPEPVAKQVAANSRRWWRNSDRLLKSVLTIAYFDRLGVPRLS</sequence>
<evidence type="ECO:0000259" key="10">
    <source>
        <dbReference type="PROSITE" id="PS50878"/>
    </source>
</evidence>
<dbReference type="STRING" id="266265.Bxe_A1589"/>
<dbReference type="OrthoDB" id="8538592at2"/>
<dbReference type="PROSITE" id="PS50878">
    <property type="entry name" value="RT_POL"/>
    <property type="match status" value="1"/>
</dbReference>
<keyword evidence="6 11" id="KW-0695">RNA-directed DNA polymerase</keyword>
<keyword evidence="7" id="KW-0051">Antiviral defense</keyword>
<dbReference type="EC" id="2.7.7.49" evidence="1"/>
<dbReference type="AlphaFoldDB" id="Q13X23"/>
<dbReference type="NCBIfam" id="TIGR04416">
    <property type="entry name" value="group_II_RT_mat"/>
    <property type="match status" value="1"/>
</dbReference>
<dbReference type="GO" id="GO:0003723">
    <property type="term" value="F:RNA binding"/>
    <property type="evidence" value="ECO:0007669"/>
    <property type="project" value="InterPro"/>
</dbReference>
<dbReference type="GO" id="GO:0003964">
    <property type="term" value="F:RNA-directed DNA polymerase activity"/>
    <property type="evidence" value="ECO:0007669"/>
    <property type="project" value="UniProtKB-KW"/>
</dbReference>
<keyword evidence="4" id="KW-0479">Metal-binding</keyword>
<dbReference type="PATRIC" id="fig|266265.5.peg.2969"/>
<dbReference type="InterPro" id="IPR043502">
    <property type="entry name" value="DNA/RNA_pol_sf"/>
</dbReference>
<dbReference type="PANTHER" id="PTHR34047">
    <property type="entry name" value="NUCLEAR INTRON MATURASE 1, MITOCHONDRIAL-RELATED"/>
    <property type="match status" value="1"/>
</dbReference>
<evidence type="ECO:0000256" key="4">
    <source>
        <dbReference type="ARBA" id="ARBA00022723"/>
    </source>
</evidence>
<evidence type="ECO:0000256" key="9">
    <source>
        <dbReference type="ARBA" id="ARBA00048173"/>
    </source>
</evidence>